<feature type="domain" description="Siroheme decarboxylase AsnC-like ligand binding" evidence="7">
    <location>
        <begin position="70"/>
        <end position="148"/>
    </location>
</feature>
<sequence>MTQQMDASLDAVDRKILTIIQSGFPVETRPYQVIGDAVGLTEAETLARVRSMKERKLIRRMGANFNSKGLGWRSTLCAAKVPADKMDSFVAEVNALPGVTHNYLRDHEFNIWFTFIGPSWDDVCETLADITRKTGIEILNLPATRLYKIKVDFNLED</sequence>
<dbReference type="InterPro" id="IPR036388">
    <property type="entry name" value="WH-like_DNA-bd_sf"/>
</dbReference>
<reference evidence="9 10" key="1">
    <citation type="submission" date="2020-05" db="EMBL/GenBank/DDBJ databases">
        <title>Draft genome sequence of Desulfovibrio sp. strain HN2T.</title>
        <authorList>
            <person name="Ueno A."/>
            <person name="Tamazawa S."/>
            <person name="Tamamura S."/>
            <person name="Murakami T."/>
            <person name="Kiyama T."/>
            <person name="Inomata H."/>
            <person name="Amano Y."/>
            <person name="Miyakawa K."/>
            <person name="Tamaki H."/>
            <person name="Naganuma T."/>
            <person name="Kaneko K."/>
        </authorList>
    </citation>
    <scope>NUCLEOTIDE SEQUENCE [LARGE SCALE GENOMIC DNA]</scope>
    <source>
        <strain evidence="9 10">HN2</strain>
    </source>
</reference>
<comment type="pathway">
    <text evidence="1">Porphyrin-containing compound metabolism; protoheme biosynthesis.</text>
</comment>
<evidence type="ECO:0000256" key="3">
    <source>
        <dbReference type="ARBA" id="ARBA00023239"/>
    </source>
</evidence>
<dbReference type="Pfam" id="PF22451">
    <property type="entry name" value="NirdL-like_HTH"/>
    <property type="match status" value="1"/>
</dbReference>
<dbReference type="PANTHER" id="PTHR43413:SF1">
    <property type="entry name" value="SIROHEME DECARBOXYLASE NIRL SUBUNIT"/>
    <property type="match status" value="1"/>
</dbReference>
<gene>
    <name evidence="9" type="ORF">DSM101010T_01830</name>
</gene>
<organism evidence="9 10">
    <name type="scientific">Desulfovibrio subterraneus</name>
    <dbReference type="NCBI Taxonomy" id="2718620"/>
    <lineage>
        <taxon>Bacteria</taxon>
        <taxon>Pseudomonadati</taxon>
        <taxon>Thermodesulfobacteriota</taxon>
        <taxon>Desulfovibrionia</taxon>
        <taxon>Desulfovibrionales</taxon>
        <taxon>Desulfovibrionaceae</taxon>
        <taxon>Desulfovibrio</taxon>
    </lineage>
</organism>
<dbReference type="UniPathway" id="UPA00252"/>
<dbReference type="EC" id="4.1.1.111" evidence="5"/>
<dbReference type="InterPro" id="IPR036390">
    <property type="entry name" value="WH_DNA-bd_sf"/>
</dbReference>
<protein>
    <recommendedName>
        <fullName evidence="5">siroheme decarboxylase</fullName>
        <ecNumber evidence="5">4.1.1.111</ecNumber>
    </recommendedName>
</protein>
<dbReference type="Proteomes" id="UP000503840">
    <property type="component" value="Unassembled WGS sequence"/>
</dbReference>
<dbReference type="PANTHER" id="PTHR43413">
    <property type="entry name" value="TRANSCRIPTIONAL REGULATOR, ASNC FAMILY"/>
    <property type="match status" value="1"/>
</dbReference>
<dbReference type="Pfam" id="PF17805">
    <property type="entry name" value="AsnC_trans_reg2"/>
    <property type="match status" value="1"/>
</dbReference>
<name>A0A7J0BE58_9BACT</name>
<keyword evidence="2" id="KW-0350">Heme biosynthesis</keyword>
<evidence type="ECO:0000259" key="8">
    <source>
        <dbReference type="Pfam" id="PF22451"/>
    </source>
</evidence>
<evidence type="ECO:0000256" key="1">
    <source>
        <dbReference type="ARBA" id="ARBA00004744"/>
    </source>
</evidence>
<dbReference type="GO" id="GO:0006783">
    <property type="term" value="P:heme biosynthetic process"/>
    <property type="evidence" value="ECO:0007669"/>
    <property type="project" value="UniProtKB-KW"/>
</dbReference>
<comment type="catalytic activity">
    <reaction evidence="6">
        <text>siroheme + 2 H(+) = 12,18-didecarboxysiroheme + 2 CO2</text>
        <dbReference type="Rhea" id="RHEA:19093"/>
        <dbReference type="ChEBI" id="CHEBI:15378"/>
        <dbReference type="ChEBI" id="CHEBI:16526"/>
        <dbReference type="ChEBI" id="CHEBI:60052"/>
        <dbReference type="ChEBI" id="CHEBI:140497"/>
        <dbReference type="EC" id="4.1.1.111"/>
    </reaction>
</comment>
<accession>A0A7J0BE58</accession>
<keyword evidence="10" id="KW-1185">Reference proteome</keyword>
<evidence type="ECO:0000256" key="2">
    <source>
        <dbReference type="ARBA" id="ARBA00023133"/>
    </source>
</evidence>
<dbReference type="SUPFAM" id="SSF46785">
    <property type="entry name" value="Winged helix' DNA-binding domain"/>
    <property type="match status" value="1"/>
</dbReference>
<dbReference type="InterPro" id="IPR040523">
    <property type="entry name" value="AsnC_trans_reg2"/>
</dbReference>
<comment type="similarity">
    <text evidence="4">Belongs to the Ahb/Nir family.</text>
</comment>
<dbReference type="Gene3D" id="1.10.10.10">
    <property type="entry name" value="Winged helix-like DNA-binding domain superfamily/Winged helix DNA-binding domain"/>
    <property type="match status" value="1"/>
</dbReference>
<dbReference type="InterPro" id="IPR019888">
    <property type="entry name" value="Tscrpt_reg_AsnC-like"/>
</dbReference>
<proteinExistence type="inferred from homology"/>
<dbReference type="InterPro" id="IPR050684">
    <property type="entry name" value="HTH-Siroheme_Decarb"/>
</dbReference>
<dbReference type="GO" id="GO:0016829">
    <property type="term" value="F:lyase activity"/>
    <property type="evidence" value="ECO:0007669"/>
    <property type="project" value="UniProtKB-KW"/>
</dbReference>
<feature type="domain" description="Siroheme decarboxylase NirL-like HTH" evidence="8">
    <location>
        <begin position="13"/>
        <end position="59"/>
    </location>
</feature>
<dbReference type="InterPro" id="IPR053953">
    <property type="entry name" value="NirdL-like_HTH"/>
</dbReference>
<keyword evidence="3" id="KW-0456">Lyase</keyword>
<evidence type="ECO:0000313" key="9">
    <source>
        <dbReference type="EMBL" id="GFM31818.1"/>
    </source>
</evidence>
<evidence type="ECO:0000256" key="4">
    <source>
        <dbReference type="ARBA" id="ARBA00023457"/>
    </source>
</evidence>
<evidence type="ECO:0000259" key="7">
    <source>
        <dbReference type="Pfam" id="PF17805"/>
    </source>
</evidence>
<dbReference type="RefSeq" id="WP_174403518.1">
    <property type="nucleotide sequence ID" value="NZ_BLVO01000004.1"/>
</dbReference>
<evidence type="ECO:0000256" key="6">
    <source>
        <dbReference type="ARBA" id="ARBA00048470"/>
    </source>
</evidence>
<dbReference type="SMART" id="SM00344">
    <property type="entry name" value="HTH_ASNC"/>
    <property type="match status" value="1"/>
</dbReference>
<evidence type="ECO:0000313" key="10">
    <source>
        <dbReference type="Proteomes" id="UP000503840"/>
    </source>
</evidence>
<dbReference type="Gene3D" id="3.30.70.3460">
    <property type="match status" value="1"/>
</dbReference>
<comment type="caution">
    <text evidence="9">The sequence shown here is derived from an EMBL/GenBank/DDBJ whole genome shotgun (WGS) entry which is preliminary data.</text>
</comment>
<dbReference type="AlphaFoldDB" id="A0A7J0BE58"/>
<evidence type="ECO:0000256" key="5">
    <source>
        <dbReference type="ARBA" id="ARBA00023471"/>
    </source>
</evidence>
<dbReference type="EMBL" id="BLVO01000004">
    <property type="protein sequence ID" value="GFM31818.1"/>
    <property type="molecule type" value="Genomic_DNA"/>
</dbReference>